<organism evidence="1 2">
    <name type="scientific">Leptospira barantonii</name>
    <dbReference type="NCBI Taxonomy" id="2023184"/>
    <lineage>
        <taxon>Bacteria</taxon>
        <taxon>Pseudomonadati</taxon>
        <taxon>Spirochaetota</taxon>
        <taxon>Spirochaetia</taxon>
        <taxon>Leptospirales</taxon>
        <taxon>Leptospiraceae</taxon>
        <taxon>Leptospira</taxon>
    </lineage>
</organism>
<keyword evidence="2" id="KW-1185">Reference proteome</keyword>
<gene>
    <name evidence="1" type="ORF">CH367_14085</name>
</gene>
<dbReference type="EMBL" id="NPDS01000006">
    <property type="protein sequence ID" value="PJZ56581.1"/>
    <property type="molecule type" value="Genomic_DNA"/>
</dbReference>
<dbReference type="Proteomes" id="UP000231879">
    <property type="component" value="Unassembled WGS sequence"/>
</dbReference>
<comment type="caution">
    <text evidence="1">The sequence shown here is derived from an EMBL/GenBank/DDBJ whole genome shotgun (WGS) entry which is preliminary data.</text>
</comment>
<sequence>MESKTYRFRGIKRTFSFAENGTNGQEEGSNSLNSFLKVGRSELKNSEIEAIFFGVSVQKPEKLKINERMKKTKNSDVFTRNRFVTKPNSLGNLFCCCVAQRLIGQR</sequence>
<protein>
    <submittedName>
        <fullName evidence="1">Uncharacterized protein</fullName>
    </submittedName>
</protein>
<name>A0ABX4NIE5_9LEPT</name>
<evidence type="ECO:0000313" key="1">
    <source>
        <dbReference type="EMBL" id="PJZ56581.1"/>
    </source>
</evidence>
<reference evidence="1 2" key="1">
    <citation type="submission" date="2017-07" db="EMBL/GenBank/DDBJ databases">
        <title>Leptospira spp. isolated from tropical soils.</title>
        <authorList>
            <person name="Thibeaux R."/>
            <person name="Iraola G."/>
            <person name="Ferres I."/>
            <person name="Bierque E."/>
            <person name="Girault D."/>
            <person name="Soupe-Gilbert M.-E."/>
            <person name="Picardeau M."/>
            <person name="Goarant C."/>
        </authorList>
    </citation>
    <scope>NUCLEOTIDE SEQUENCE [LARGE SCALE GENOMIC DNA]</scope>
    <source>
        <strain evidence="1 2">FH4-C-A1</strain>
    </source>
</reference>
<accession>A0ABX4NIE5</accession>
<evidence type="ECO:0000313" key="2">
    <source>
        <dbReference type="Proteomes" id="UP000231879"/>
    </source>
</evidence>
<proteinExistence type="predicted"/>